<dbReference type="AlphaFoldDB" id="A0AAV4EBU1"/>
<gene>
    <name evidence="1" type="ORF">ElyMa_001764000</name>
</gene>
<evidence type="ECO:0000313" key="1">
    <source>
        <dbReference type="EMBL" id="GFR58280.1"/>
    </source>
</evidence>
<sequence>MGFVFIDTLACQVLPGSASWPVHFISKLCIQSSRQSVQSALTTLLETPDMYKVVLSLVTCLLITTGDGSSSSCDPDIASETFNDLFRGIAPITDPTVLDELCHNKSQIENCDPNIFRCNFYEDFPEYCPIHALHAFKVFDYLCSSDGTIGKGRL</sequence>
<protein>
    <recommendedName>
        <fullName evidence="3">Chitin-binding type-2 domain-containing protein</fullName>
    </recommendedName>
</protein>
<reference evidence="1 2" key="1">
    <citation type="journal article" date="2021" name="Elife">
        <title>Chloroplast acquisition without the gene transfer in kleptoplastic sea slugs, Plakobranchus ocellatus.</title>
        <authorList>
            <person name="Maeda T."/>
            <person name="Takahashi S."/>
            <person name="Yoshida T."/>
            <person name="Shimamura S."/>
            <person name="Takaki Y."/>
            <person name="Nagai Y."/>
            <person name="Toyoda A."/>
            <person name="Suzuki Y."/>
            <person name="Arimoto A."/>
            <person name="Ishii H."/>
            <person name="Satoh N."/>
            <person name="Nishiyama T."/>
            <person name="Hasebe M."/>
            <person name="Maruyama T."/>
            <person name="Minagawa J."/>
            <person name="Obokata J."/>
            <person name="Shigenobu S."/>
        </authorList>
    </citation>
    <scope>NUCLEOTIDE SEQUENCE [LARGE SCALE GENOMIC DNA]</scope>
</reference>
<proteinExistence type="predicted"/>
<dbReference type="Proteomes" id="UP000762676">
    <property type="component" value="Unassembled WGS sequence"/>
</dbReference>
<evidence type="ECO:0008006" key="3">
    <source>
        <dbReference type="Google" id="ProtNLM"/>
    </source>
</evidence>
<comment type="caution">
    <text evidence="1">The sequence shown here is derived from an EMBL/GenBank/DDBJ whole genome shotgun (WGS) entry which is preliminary data.</text>
</comment>
<organism evidence="1 2">
    <name type="scientific">Elysia marginata</name>
    <dbReference type="NCBI Taxonomy" id="1093978"/>
    <lineage>
        <taxon>Eukaryota</taxon>
        <taxon>Metazoa</taxon>
        <taxon>Spiralia</taxon>
        <taxon>Lophotrochozoa</taxon>
        <taxon>Mollusca</taxon>
        <taxon>Gastropoda</taxon>
        <taxon>Heterobranchia</taxon>
        <taxon>Euthyneura</taxon>
        <taxon>Panpulmonata</taxon>
        <taxon>Sacoglossa</taxon>
        <taxon>Placobranchoidea</taxon>
        <taxon>Plakobranchidae</taxon>
        <taxon>Elysia</taxon>
    </lineage>
</organism>
<dbReference type="EMBL" id="BMAT01003598">
    <property type="protein sequence ID" value="GFR58280.1"/>
    <property type="molecule type" value="Genomic_DNA"/>
</dbReference>
<name>A0AAV4EBU1_9GAST</name>
<evidence type="ECO:0000313" key="2">
    <source>
        <dbReference type="Proteomes" id="UP000762676"/>
    </source>
</evidence>
<keyword evidence="2" id="KW-1185">Reference proteome</keyword>
<accession>A0AAV4EBU1</accession>